<accession>A0ABV5X2S8</accession>
<keyword evidence="1" id="KW-0472">Membrane</keyword>
<feature type="transmembrane region" description="Helical" evidence="1">
    <location>
        <begin position="296"/>
        <end position="316"/>
    </location>
</feature>
<dbReference type="Pfam" id="PF20155">
    <property type="entry name" value="TMP_3"/>
    <property type="match status" value="1"/>
</dbReference>
<comment type="caution">
    <text evidence="4">The sequence shown here is derived from an EMBL/GenBank/DDBJ whole genome shotgun (WGS) entry which is preliminary data.</text>
</comment>
<gene>
    <name evidence="4" type="ORF">ACFFN1_07980</name>
</gene>
<sequence>MAGPIATAAVQIVPSFKGLHKATKSALRGTEGDFREQGRRSGGLLTAGFKGLAISGVVAAGGAIASGFGIALAKGFGRLTAIENAQKKLEGLGHDAKTVEQIMNNSLNSVKGTAFGLDEAATVAAGLVASGIKPGQELEKTLKTVADSATIAGIGMDEMGAIFGKVAATGKLQGDELNQLSERGIPALQLLSDHLGVTTDEVRKMVSKGEVDFATFAAAMEAGMGGAALKSGETFQGAWKNTMAALGRIGARILEPIFNAARDGMNALMPVLDQLGEAIGPLADAFGALLAKAMPVVTAVFIGMANAIIGTIGWLGQHIGLLKTLGTIIGVVAAAYLLWNAGLAIHNALSWVSYLWASREVLLNSIRIAVTNGLAAAQAGLNAALAANPIGLVIIAIAALIAIFVLAYKKVGWFRDMVDAAWAGIKTAVGAVVDWFQTTVWPVLKQVWDGIAAGALWLWNNAIKPAWDGIKTAVAAVIGWFQTSVGPALSQATSVIGGIFSWLYENIVKPVFTGMQMYIGIWWAVIKGVFNAVMWVVRNILAPAFQFLATVAAFAWEGIRVAIQLAWGIIKVIFAAVNAFVRTVLAPVFTWLYNFVINPVFSWIGNAIRIWWTGAKIVFNAVVSFLRATLGPVFTWLRDSVITPVWNGIKNAISTAWNFIRDKVFSPLANAIKNTVPDAFRAGRDAISKAWEGIRDVAKKPVRFVVDTIINKGIIGGFNKIAEKFGVDKVDPFKLPKGFRAGGRVLGPGSETSDSIPAMLSHNEHVWTAREVRGAGGHDAVYHLRNLARRGALALHNGAQPFLPALAKGGTLIDAANWWVRKGARGSRHPAFGGAVRSGHSKNSLHYQDRAVDLNYGPGGENAIEKAFFDKHVAEFKRLFPGIRVIWRAKGHFNHMHIDNSKGADIGDFSGAASGGGGVDIGSFLNPFKKLFDKVAKGVGGSPFGKLIGAGAKKMIEAPIQWIKDNAFKVADFVEDTIDTVGNFVGSGVARGQGLAWAGLKGWPLNGARWKALDFIVTKESSWNPRAKNPRSTASGLGQFINANARHYLGSAPMSKHPIDKQLDAIVRYTQDRFGGLVPAMNYWKRHRHYRDGGPVTPTLYDSGGWLPPGLTTVLNATGKPEPVLTPDQWAKLGNDQAGTRIGTKIDVLYAMDMDDALRRLDMHEQKRRALHPEGV</sequence>
<keyword evidence="1" id="KW-0812">Transmembrane</keyword>
<evidence type="ECO:0000313" key="4">
    <source>
        <dbReference type="EMBL" id="MFB9776341.1"/>
    </source>
</evidence>
<dbReference type="InterPro" id="IPR008258">
    <property type="entry name" value="Transglycosylase_SLT_dom_1"/>
</dbReference>
<dbReference type="Pfam" id="PF01464">
    <property type="entry name" value="SLT"/>
    <property type="match status" value="1"/>
</dbReference>
<feature type="transmembrane region" description="Helical" evidence="1">
    <location>
        <begin position="387"/>
        <end position="408"/>
    </location>
</feature>
<organism evidence="4 5">
    <name type="scientific">Brevibacterium otitidis</name>
    <dbReference type="NCBI Taxonomy" id="53364"/>
    <lineage>
        <taxon>Bacteria</taxon>
        <taxon>Bacillati</taxon>
        <taxon>Actinomycetota</taxon>
        <taxon>Actinomycetes</taxon>
        <taxon>Micrococcales</taxon>
        <taxon>Brevibacteriaceae</taxon>
        <taxon>Brevibacterium</taxon>
    </lineage>
</organism>
<evidence type="ECO:0000313" key="5">
    <source>
        <dbReference type="Proteomes" id="UP001589707"/>
    </source>
</evidence>
<dbReference type="InterPro" id="IPR013491">
    <property type="entry name" value="Tape_meas_N"/>
</dbReference>
<feature type="transmembrane region" description="Helical" evidence="1">
    <location>
        <begin position="52"/>
        <end position="73"/>
    </location>
</feature>
<evidence type="ECO:0000259" key="2">
    <source>
        <dbReference type="Pfam" id="PF01464"/>
    </source>
</evidence>
<keyword evidence="1" id="KW-1133">Transmembrane helix</keyword>
<dbReference type="InterPro" id="IPR023346">
    <property type="entry name" value="Lysozyme-like_dom_sf"/>
</dbReference>
<feature type="transmembrane region" description="Helical" evidence="1">
    <location>
        <begin position="565"/>
        <end position="585"/>
    </location>
</feature>
<protein>
    <submittedName>
        <fullName evidence="4">Tape measure protein</fullName>
    </submittedName>
</protein>
<feature type="transmembrane region" description="Helical" evidence="1">
    <location>
        <begin position="591"/>
        <end position="612"/>
    </location>
</feature>
<evidence type="ECO:0000256" key="1">
    <source>
        <dbReference type="SAM" id="Phobius"/>
    </source>
</evidence>
<dbReference type="RefSeq" id="WP_376840154.1">
    <property type="nucleotide sequence ID" value="NZ_JBHMAU010000052.1"/>
</dbReference>
<feature type="domain" description="Transglycosylase SLT" evidence="2">
    <location>
        <begin position="1010"/>
        <end position="1048"/>
    </location>
</feature>
<keyword evidence="5" id="KW-1185">Reference proteome</keyword>
<feature type="domain" description="Tape measure protein N-terminal" evidence="3">
    <location>
        <begin position="78"/>
        <end position="247"/>
    </location>
</feature>
<dbReference type="SUPFAM" id="SSF53955">
    <property type="entry name" value="Lysozyme-like"/>
    <property type="match status" value="1"/>
</dbReference>
<dbReference type="NCBIfam" id="TIGR02675">
    <property type="entry name" value="tape_meas_nterm"/>
    <property type="match status" value="1"/>
</dbReference>
<dbReference type="Gene3D" id="1.10.530.10">
    <property type="match status" value="1"/>
</dbReference>
<reference evidence="4 5" key="1">
    <citation type="submission" date="2024-09" db="EMBL/GenBank/DDBJ databases">
        <authorList>
            <person name="Sun Q."/>
            <person name="Mori K."/>
        </authorList>
    </citation>
    <scope>NUCLEOTIDE SEQUENCE [LARGE SCALE GENOMIC DNA]</scope>
    <source>
        <strain evidence="4 5">JCM 11683</strain>
    </source>
</reference>
<feature type="transmembrane region" description="Helical" evidence="1">
    <location>
        <begin position="328"/>
        <end position="349"/>
    </location>
</feature>
<name>A0ABV5X2S8_9MICO</name>
<evidence type="ECO:0000259" key="3">
    <source>
        <dbReference type="Pfam" id="PF20155"/>
    </source>
</evidence>
<dbReference type="Proteomes" id="UP001589707">
    <property type="component" value="Unassembled WGS sequence"/>
</dbReference>
<dbReference type="EMBL" id="JBHMAU010000052">
    <property type="protein sequence ID" value="MFB9776341.1"/>
    <property type="molecule type" value="Genomic_DNA"/>
</dbReference>
<proteinExistence type="predicted"/>